<protein>
    <recommendedName>
        <fullName evidence="2">Fibronectin type-III domain-containing protein</fullName>
    </recommendedName>
</protein>
<feature type="compositionally biased region" description="Basic and acidic residues" evidence="1">
    <location>
        <begin position="634"/>
        <end position="644"/>
    </location>
</feature>
<organism evidence="3 4">
    <name type="scientific">Paralvinella palmiformis</name>
    <dbReference type="NCBI Taxonomy" id="53620"/>
    <lineage>
        <taxon>Eukaryota</taxon>
        <taxon>Metazoa</taxon>
        <taxon>Spiralia</taxon>
        <taxon>Lophotrochozoa</taxon>
        <taxon>Annelida</taxon>
        <taxon>Polychaeta</taxon>
        <taxon>Sedentaria</taxon>
        <taxon>Canalipalpata</taxon>
        <taxon>Terebellida</taxon>
        <taxon>Terebelliformia</taxon>
        <taxon>Alvinellidae</taxon>
        <taxon>Paralvinella</taxon>
    </lineage>
</organism>
<dbReference type="InterPro" id="IPR011989">
    <property type="entry name" value="ARM-like"/>
</dbReference>
<dbReference type="Gene3D" id="2.60.40.10">
    <property type="entry name" value="Immunoglobulins"/>
    <property type="match status" value="3"/>
</dbReference>
<feature type="domain" description="Fibronectin type-III" evidence="2">
    <location>
        <begin position="534"/>
        <end position="621"/>
    </location>
</feature>
<name>A0AAD9JN01_9ANNE</name>
<feature type="domain" description="Fibronectin type-III" evidence="2">
    <location>
        <begin position="357"/>
        <end position="442"/>
    </location>
</feature>
<dbReference type="Proteomes" id="UP001208570">
    <property type="component" value="Unassembled WGS sequence"/>
</dbReference>
<dbReference type="SUPFAM" id="SSF49265">
    <property type="entry name" value="Fibronectin type III"/>
    <property type="match status" value="2"/>
</dbReference>
<evidence type="ECO:0000259" key="2">
    <source>
        <dbReference type="PROSITE" id="PS50853"/>
    </source>
</evidence>
<proteinExistence type="predicted"/>
<dbReference type="PROSITE" id="PS50853">
    <property type="entry name" value="FN3"/>
    <property type="match status" value="3"/>
</dbReference>
<feature type="compositionally biased region" description="Basic residues" evidence="1">
    <location>
        <begin position="759"/>
        <end position="771"/>
    </location>
</feature>
<dbReference type="InterPro" id="IPR016024">
    <property type="entry name" value="ARM-type_fold"/>
</dbReference>
<evidence type="ECO:0000313" key="3">
    <source>
        <dbReference type="EMBL" id="KAK2155450.1"/>
    </source>
</evidence>
<gene>
    <name evidence="3" type="ORF">LSH36_240g04015</name>
</gene>
<dbReference type="CDD" id="cd00063">
    <property type="entry name" value="FN3"/>
    <property type="match status" value="3"/>
</dbReference>
<dbReference type="PANTHER" id="PTHR46957:SF3">
    <property type="entry name" value="CYTOKINE RECEPTOR"/>
    <property type="match status" value="1"/>
</dbReference>
<evidence type="ECO:0000256" key="1">
    <source>
        <dbReference type="SAM" id="MobiDB-lite"/>
    </source>
</evidence>
<dbReference type="InterPro" id="IPR036116">
    <property type="entry name" value="FN3_sf"/>
</dbReference>
<feature type="region of interest" description="Disordered" evidence="1">
    <location>
        <begin position="611"/>
        <end position="773"/>
    </location>
</feature>
<keyword evidence="4" id="KW-1185">Reference proteome</keyword>
<dbReference type="InterPro" id="IPR013783">
    <property type="entry name" value="Ig-like_fold"/>
</dbReference>
<dbReference type="AlphaFoldDB" id="A0AAD9JN01"/>
<dbReference type="Pfam" id="PF00041">
    <property type="entry name" value="fn3"/>
    <property type="match status" value="3"/>
</dbReference>
<evidence type="ECO:0000313" key="4">
    <source>
        <dbReference type="Proteomes" id="UP001208570"/>
    </source>
</evidence>
<reference evidence="3" key="1">
    <citation type="journal article" date="2023" name="Mol. Biol. Evol.">
        <title>Third-Generation Sequencing Reveals the Adaptive Role of the Epigenome in Three Deep-Sea Polychaetes.</title>
        <authorList>
            <person name="Perez M."/>
            <person name="Aroh O."/>
            <person name="Sun Y."/>
            <person name="Lan Y."/>
            <person name="Juniper S.K."/>
            <person name="Young C.R."/>
            <person name="Angers B."/>
            <person name="Qian P.Y."/>
        </authorList>
    </citation>
    <scope>NUCLEOTIDE SEQUENCE</scope>
    <source>
        <strain evidence="3">P08H-3</strain>
    </source>
</reference>
<feature type="compositionally biased region" description="Basic and acidic residues" evidence="1">
    <location>
        <begin position="706"/>
        <end position="728"/>
    </location>
</feature>
<accession>A0AAD9JN01</accession>
<dbReference type="GO" id="GO:0016020">
    <property type="term" value="C:membrane"/>
    <property type="evidence" value="ECO:0007669"/>
    <property type="project" value="UniProtKB-SubCell"/>
</dbReference>
<feature type="domain" description="Fibronectin type-III" evidence="2">
    <location>
        <begin position="446"/>
        <end position="531"/>
    </location>
</feature>
<dbReference type="SMART" id="SM00060">
    <property type="entry name" value="FN3"/>
    <property type="match status" value="3"/>
</dbReference>
<feature type="compositionally biased region" description="Basic and acidic residues" evidence="1">
    <location>
        <begin position="742"/>
        <end position="757"/>
    </location>
</feature>
<feature type="compositionally biased region" description="Polar residues" evidence="1">
    <location>
        <begin position="658"/>
        <end position="684"/>
    </location>
</feature>
<sequence>MALNWSAGDYFSMLMHRDKRSHAALEMLVDDLHANKEKTINIFLCHSGSEDFLWSLVKLLGNSNPRVAGNAAYIIGTLAESEFGSMRIIGLTSSENAESKQILPDLTNMLKFNDSESVMNAAGTMGTLAESHEGRTWMLNEACLDKTIQYVMELLSADNIWTASNAALVLARLTIAEEGCDHLLKHPMSDLILKQLISSLGVDEAGRGMNAAFAIGRLCDLNVGRTRLLTLSDSEKMISSLARMLCCSDPGASKNACFALSCLATNREGHSRLLRNGQSEEVLRVLSELLSSEDSETGWFAAMTLHTLASQPKGCLRLRDNPNVLQALKTVEDRDDVHEDLREEVSQTIEILKRLEKPDLPQVQVNGSSEIELSWSTVTTKSGFTVKYQVFENSSTVWSGTGTKCTLPNRKPNSQYTYRLRAYTDGDSSPLSDVVTVTTDESVPGPPTQLRVLGSTTTQLKIGWDPPEDTYGTLRGYYVYNGDKMIEHTAEQSIIISGLTPNTKYEIQVCAATSKGKGPVESVTCNTAEMGAHAPSKPEVNVRGRSEMHITWRPPEVPLGRLFRYEVLCSGEVMYSGTDLHCVIRQLRSDTEYTISVCAVTSEGKCESKCTKKKTGKDEFEGERAPLYQTPVKSDNEKKTDQPKSSKKRKSIGGSTSNNHISSLQDNQRKTSLSRANSASQAIQNKKDKDNGDGLPATVTRRASSHHQEAAPDRNDSQPKKINNELKRLQSVLGTKSPRQKGPLDDLAKAQDPELSRPKPMKLRSGRHRSSASKVILRSHDQLRTPPGDVSQNKLSIAKDEEDEMKEKCQHGRRASHPHVRQLDCTNGLGLGRRGISQDKSLSHSMPEGFVDITIETLPMMYNGKQDTDISWIAHNRRAELQEGLANVYTAGGLPSQCKPTQALKPGVMEFDCPENLSHSAGSSKLRYGPLSYIQRATTFVSSHRPSAKKPFDKIRSNPPGFSQLTPELSLPASLSVRNHNKFVPMQFRTQPANLPNTLSRQNSQIPPDNNFSHLETLSRSQSDVSTRLVDNNNVISQSPVLTIPNSSLKRKERILSGSGTKQVLSKSLSAEFTANTQSGELKNGTILMGQQDVPSGESIIGIGVSTNHDNNTLQSAR</sequence>
<comment type="caution">
    <text evidence="3">The sequence shown here is derived from an EMBL/GenBank/DDBJ whole genome shotgun (WGS) entry which is preliminary data.</text>
</comment>
<dbReference type="Gene3D" id="1.25.10.10">
    <property type="entry name" value="Leucine-rich Repeat Variant"/>
    <property type="match status" value="2"/>
</dbReference>
<feature type="compositionally biased region" description="Basic and acidic residues" evidence="1">
    <location>
        <begin position="611"/>
        <end position="624"/>
    </location>
</feature>
<dbReference type="PANTHER" id="PTHR46957">
    <property type="entry name" value="CYTOKINE RECEPTOR"/>
    <property type="match status" value="1"/>
</dbReference>
<dbReference type="SUPFAM" id="SSF48371">
    <property type="entry name" value="ARM repeat"/>
    <property type="match status" value="1"/>
</dbReference>
<dbReference type="InterPro" id="IPR003961">
    <property type="entry name" value="FN3_dom"/>
</dbReference>
<dbReference type="EMBL" id="JAODUP010000240">
    <property type="protein sequence ID" value="KAK2155450.1"/>
    <property type="molecule type" value="Genomic_DNA"/>
</dbReference>
<dbReference type="InterPro" id="IPR050713">
    <property type="entry name" value="RTP_Phos/Ushers"/>
</dbReference>